<evidence type="ECO:0000313" key="3">
    <source>
        <dbReference type="Proteomes" id="UP001501020"/>
    </source>
</evidence>
<feature type="domain" description="MD-2-related lipid-recognition" evidence="1">
    <location>
        <begin position="6"/>
        <end position="136"/>
    </location>
</feature>
<proteinExistence type="predicted"/>
<dbReference type="Pfam" id="PF02221">
    <property type="entry name" value="E1_DerP2_DerF2"/>
    <property type="match status" value="1"/>
</dbReference>
<dbReference type="EMBL" id="BAAAMR010000007">
    <property type="protein sequence ID" value="GAA2124746.1"/>
    <property type="molecule type" value="Genomic_DNA"/>
</dbReference>
<evidence type="ECO:0000313" key="2">
    <source>
        <dbReference type="EMBL" id="GAA2124746.1"/>
    </source>
</evidence>
<reference evidence="2 3" key="1">
    <citation type="journal article" date="2019" name="Int. J. Syst. Evol. Microbiol.">
        <title>The Global Catalogue of Microorganisms (GCM) 10K type strain sequencing project: providing services to taxonomists for standard genome sequencing and annotation.</title>
        <authorList>
            <consortium name="The Broad Institute Genomics Platform"/>
            <consortium name="The Broad Institute Genome Sequencing Center for Infectious Disease"/>
            <person name="Wu L."/>
            <person name="Ma J."/>
        </authorList>
    </citation>
    <scope>NUCLEOTIDE SEQUENCE [LARGE SCALE GENOMIC DNA]</scope>
    <source>
        <strain evidence="2 3">JCM 13850</strain>
    </source>
</reference>
<evidence type="ECO:0000259" key="1">
    <source>
        <dbReference type="SMART" id="SM00737"/>
    </source>
</evidence>
<dbReference type="SMART" id="SM00737">
    <property type="entry name" value="ML"/>
    <property type="match status" value="1"/>
</dbReference>
<dbReference type="RefSeq" id="WP_344262423.1">
    <property type="nucleotide sequence ID" value="NZ_BAAAMR010000007.1"/>
</dbReference>
<sequence length="141" mass="15113">MTSLTWENRGTPDDVLAIDDVVFAPSEPNPGSALTITITGTTGQAIAEGATVLLEAKLGLIKLLSKTFDLLQEIRNGSQVSLTTGLDDTGAIPAGWVELVVSFDPLPREIPRAKFTVMADARTADEDDLFALYFTCDLTKK</sequence>
<gene>
    <name evidence="2" type="ORF">GCM10009727_12460</name>
</gene>
<dbReference type="InterPro" id="IPR003172">
    <property type="entry name" value="ML_dom"/>
</dbReference>
<dbReference type="Proteomes" id="UP001501020">
    <property type="component" value="Unassembled WGS sequence"/>
</dbReference>
<keyword evidence="3" id="KW-1185">Reference proteome</keyword>
<accession>A0ABN2YBN6</accession>
<protein>
    <recommendedName>
        <fullName evidence="1">MD-2-related lipid-recognition domain-containing protein</fullName>
    </recommendedName>
</protein>
<name>A0ABN2YBN6_9ACTN</name>
<comment type="caution">
    <text evidence="2">The sequence shown here is derived from an EMBL/GenBank/DDBJ whole genome shotgun (WGS) entry which is preliminary data.</text>
</comment>
<organism evidence="2 3">
    <name type="scientific">Actinomadura napierensis</name>
    <dbReference type="NCBI Taxonomy" id="267854"/>
    <lineage>
        <taxon>Bacteria</taxon>
        <taxon>Bacillati</taxon>
        <taxon>Actinomycetota</taxon>
        <taxon>Actinomycetes</taxon>
        <taxon>Streptosporangiales</taxon>
        <taxon>Thermomonosporaceae</taxon>
        <taxon>Actinomadura</taxon>
    </lineage>
</organism>